<dbReference type="Proteomes" id="UP000243197">
    <property type="component" value="Chromosome"/>
</dbReference>
<sequence length="130" mass="15051">MLIPFFIEYYRIISDSLIRVKFTDINDDVSVLEILKSDVYLPLSLLPSLREETVSYKDLIEFRVIDEVFGDIGVLKEVNDSSPQMFLDVDFNGKDILIPVHEDIVKDVDYVKRQIMVKCPGGLIDFYLNN</sequence>
<reference evidence="2 3" key="1">
    <citation type="submission" date="2014-03" db="EMBL/GenBank/DDBJ databases">
        <title>complete genome sequence of Flavobacteriaceae bacterium JBKA-6.</title>
        <authorList>
            <person name="Takano T."/>
            <person name="Nakamura Y."/>
            <person name="Takuma S."/>
            <person name="Yasuike M."/>
            <person name="Matsuyama T."/>
            <person name="Sakai T."/>
            <person name="Fujiwara A."/>
            <person name="Kimoto K."/>
            <person name="Fukuda Y."/>
            <person name="Kondo H."/>
            <person name="Hirono I."/>
            <person name="Nakayasu C."/>
        </authorList>
    </citation>
    <scope>NUCLEOTIDE SEQUENCE [LARGE SCALE GENOMIC DNA]</scope>
    <source>
        <strain evidence="2 3">JBKA-6</strain>
    </source>
</reference>
<keyword evidence="3" id="KW-1185">Reference proteome</keyword>
<dbReference type="SUPFAM" id="SSF50346">
    <property type="entry name" value="PRC-barrel domain"/>
    <property type="match status" value="1"/>
</dbReference>
<feature type="domain" description="Ribosome maturation factor RimM PRC barrel" evidence="1">
    <location>
        <begin position="57"/>
        <end position="123"/>
    </location>
</feature>
<evidence type="ECO:0000313" key="3">
    <source>
        <dbReference type="Proteomes" id="UP000243197"/>
    </source>
</evidence>
<dbReference type="EMBL" id="AP014564">
    <property type="protein sequence ID" value="BAV94850.1"/>
    <property type="molecule type" value="Genomic_DNA"/>
</dbReference>
<dbReference type="InterPro" id="IPR011033">
    <property type="entry name" value="PRC_barrel-like_sf"/>
</dbReference>
<dbReference type="AlphaFoldDB" id="A0A1J1DY82"/>
<dbReference type="InterPro" id="IPR056792">
    <property type="entry name" value="PRC_RimM"/>
</dbReference>
<gene>
    <name evidence="2" type="ORF">JBKA6_0837</name>
</gene>
<protein>
    <submittedName>
        <fullName evidence="2">16S rRNA processing protein RimM</fullName>
    </submittedName>
</protein>
<dbReference type="Gene3D" id="2.30.30.240">
    <property type="entry name" value="PRC-barrel domain"/>
    <property type="match status" value="1"/>
</dbReference>
<evidence type="ECO:0000259" key="1">
    <source>
        <dbReference type="Pfam" id="PF24986"/>
    </source>
</evidence>
<evidence type="ECO:0000313" key="2">
    <source>
        <dbReference type="EMBL" id="BAV94850.1"/>
    </source>
</evidence>
<dbReference type="Pfam" id="PF24986">
    <property type="entry name" value="PRC_RimM"/>
    <property type="match status" value="1"/>
</dbReference>
<accession>A0A1J1DY82</accession>
<dbReference type="KEGG" id="ise:JBKA6_0837"/>
<proteinExistence type="predicted"/>
<organism evidence="2 3">
    <name type="scientific">Ichthyobacterium seriolicida</name>
    <dbReference type="NCBI Taxonomy" id="242600"/>
    <lineage>
        <taxon>Bacteria</taxon>
        <taxon>Pseudomonadati</taxon>
        <taxon>Bacteroidota</taxon>
        <taxon>Flavobacteriia</taxon>
        <taxon>Flavobacteriales</taxon>
        <taxon>Ichthyobacteriaceae</taxon>
        <taxon>Ichthyobacterium</taxon>
    </lineage>
</organism>
<name>A0A1J1DY82_9FLAO</name>